<reference evidence="1 2" key="1">
    <citation type="submission" date="2019-11" db="EMBL/GenBank/DDBJ databases">
        <title>Description of Pedobacter sp. LMG 31462T.</title>
        <authorList>
            <person name="Carlier A."/>
            <person name="Qi S."/>
            <person name="Vandamme P."/>
        </authorList>
    </citation>
    <scope>NUCLEOTIDE SEQUENCE [LARGE SCALE GENOMIC DNA]</scope>
    <source>
        <strain evidence="1 2">LMG 31462</strain>
    </source>
</reference>
<evidence type="ECO:0000313" key="1">
    <source>
        <dbReference type="EMBL" id="MBB2151217.1"/>
    </source>
</evidence>
<dbReference type="RefSeq" id="WP_182960875.1">
    <property type="nucleotide sequence ID" value="NZ_WNXC01000009.1"/>
</dbReference>
<sequence length="101" mass="11025">MKKKEILVMCCHPGILETLIRLIEKSGEFKATPAATAEEVLNRFSTGAFDLVLMGAGLAPEAEKELERDLHKINPETPVIYHFGGGSGLLFAEIKQGLDQT</sequence>
<dbReference type="InterPro" id="IPR011006">
    <property type="entry name" value="CheY-like_superfamily"/>
</dbReference>
<protein>
    <recommendedName>
        <fullName evidence="3">Response regulator receiver protein</fullName>
    </recommendedName>
</protein>
<proteinExistence type="predicted"/>
<name>A0ABR6F103_9SPHI</name>
<gene>
    <name evidence="1" type="ORF">GM920_20125</name>
</gene>
<dbReference type="Proteomes" id="UP000636110">
    <property type="component" value="Unassembled WGS sequence"/>
</dbReference>
<dbReference type="Gene3D" id="3.40.50.2300">
    <property type="match status" value="1"/>
</dbReference>
<keyword evidence="2" id="KW-1185">Reference proteome</keyword>
<dbReference type="EMBL" id="WNXC01000009">
    <property type="protein sequence ID" value="MBB2151217.1"/>
    <property type="molecule type" value="Genomic_DNA"/>
</dbReference>
<evidence type="ECO:0000313" key="2">
    <source>
        <dbReference type="Proteomes" id="UP000636110"/>
    </source>
</evidence>
<accession>A0ABR6F103</accession>
<evidence type="ECO:0008006" key="3">
    <source>
        <dbReference type="Google" id="ProtNLM"/>
    </source>
</evidence>
<comment type="caution">
    <text evidence="1">The sequence shown here is derived from an EMBL/GenBank/DDBJ whole genome shotgun (WGS) entry which is preliminary data.</text>
</comment>
<organism evidence="1 2">
    <name type="scientific">Pedobacter gandavensis</name>
    <dbReference type="NCBI Taxonomy" id="2679963"/>
    <lineage>
        <taxon>Bacteria</taxon>
        <taxon>Pseudomonadati</taxon>
        <taxon>Bacteroidota</taxon>
        <taxon>Sphingobacteriia</taxon>
        <taxon>Sphingobacteriales</taxon>
        <taxon>Sphingobacteriaceae</taxon>
        <taxon>Pedobacter</taxon>
    </lineage>
</organism>
<dbReference type="SUPFAM" id="SSF52172">
    <property type="entry name" value="CheY-like"/>
    <property type="match status" value="1"/>
</dbReference>